<evidence type="ECO:0000256" key="14">
    <source>
        <dbReference type="ARBA" id="ARBA00048988"/>
    </source>
</evidence>
<dbReference type="InterPro" id="IPR004609">
    <property type="entry name" value="ATP-dep_DNA_helicase_RecG"/>
</dbReference>
<dbReference type="NCBIfam" id="TIGR00643">
    <property type="entry name" value="recG"/>
    <property type="match status" value="1"/>
</dbReference>
<dbReference type="GO" id="GO:0003677">
    <property type="term" value="F:DNA binding"/>
    <property type="evidence" value="ECO:0007669"/>
    <property type="project" value="UniProtKB-KW"/>
</dbReference>
<dbReference type="AlphaFoldDB" id="A0A1I1DJC9"/>
<evidence type="ECO:0000313" key="19">
    <source>
        <dbReference type="Proteomes" id="UP000240042"/>
    </source>
</evidence>
<gene>
    <name evidence="18" type="ORF">SAMN02745150_00602</name>
</gene>
<evidence type="ECO:0000256" key="13">
    <source>
        <dbReference type="ARBA" id="ARBA00034808"/>
    </source>
</evidence>
<dbReference type="InterPro" id="IPR014001">
    <property type="entry name" value="Helicase_ATP-bd"/>
</dbReference>
<evidence type="ECO:0000256" key="3">
    <source>
        <dbReference type="ARBA" id="ARBA00022741"/>
    </source>
</evidence>
<comment type="catalytic activity">
    <reaction evidence="14 15">
        <text>ATP + H2O = ADP + phosphate + H(+)</text>
        <dbReference type="Rhea" id="RHEA:13065"/>
        <dbReference type="ChEBI" id="CHEBI:15377"/>
        <dbReference type="ChEBI" id="CHEBI:15378"/>
        <dbReference type="ChEBI" id="CHEBI:30616"/>
        <dbReference type="ChEBI" id="CHEBI:43474"/>
        <dbReference type="ChEBI" id="CHEBI:456216"/>
        <dbReference type="EC" id="5.6.2.4"/>
    </reaction>
</comment>
<protein>
    <recommendedName>
        <fullName evidence="2 15">ATP-dependent DNA helicase RecG</fullName>
        <ecNumber evidence="13 15">5.6.2.4</ecNumber>
    </recommendedName>
</protein>
<keyword evidence="19" id="KW-1185">Reference proteome</keyword>
<dbReference type="PROSITE" id="PS51192">
    <property type="entry name" value="HELICASE_ATP_BIND_1"/>
    <property type="match status" value="1"/>
</dbReference>
<reference evidence="19" key="1">
    <citation type="submission" date="2016-10" db="EMBL/GenBank/DDBJ databases">
        <authorList>
            <person name="Varghese N."/>
            <person name="Submissions S."/>
        </authorList>
    </citation>
    <scope>NUCLEOTIDE SEQUENCE [LARGE SCALE GENOMIC DNA]</scope>
    <source>
        <strain evidence="19">ATCC 43811</strain>
    </source>
</reference>
<evidence type="ECO:0000256" key="2">
    <source>
        <dbReference type="ARBA" id="ARBA00017846"/>
    </source>
</evidence>
<dbReference type="InterPro" id="IPR012340">
    <property type="entry name" value="NA-bd_OB-fold"/>
</dbReference>
<keyword evidence="11" id="KW-0413">Isomerase</keyword>
<evidence type="ECO:0000256" key="8">
    <source>
        <dbReference type="ARBA" id="ARBA00023125"/>
    </source>
</evidence>
<dbReference type="InterPro" id="IPR047112">
    <property type="entry name" value="RecG/Mfd"/>
</dbReference>
<dbReference type="SMART" id="SM00490">
    <property type="entry name" value="HELICc"/>
    <property type="match status" value="1"/>
</dbReference>
<evidence type="ECO:0000313" key="18">
    <source>
        <dbReference type="EMBL" id="SFB75069.1"/>
    </source>
</evidence>
<evidence type="ECO:0000256" key="12">
    <source>
        <dbReference type="ARBA" id="ARBA00034617"/>
    </source>
</evidence>
<dbReference type="SUPFAM" id="SSF52540">
    <property type="entry name" value="P-loop containing nucleoside triphosphate hydrolases"/>
    <property type="match status" value="2"/>
</dbReference>
<dbReference type="PANTHER" id="PTHR47964">
    <property type="entry name" value="ATP-DEPENDENT DNA HELICASE HOMOLOG RECG, CHLOROPLASTIC"/>
    <property type="match status" value="1"/>
</dbReference>
<dbReference type="SMART" id="SM00487">
    <property type="entry name" value="DEXDc"/>
    <property type="match status" value="1"/>
</dbReference>
<dbReference type="GO" id="GO:0016887">
    <property type="term" value="F:ATP hydrolysis activity"/>
    <property type="evidence" value="ECO:0007669"/>
    <property type="project" value="RHEA"/>
</dbReference>
<dbReference type="InterPro" id="IPR045562">
    <property type="entry name" value="RecG_dom3_C"/>
</dbReference>
<comment type="catalytic activity">
    <reaction evidence="12 15">
        <text>Couples ATP hydrolysis with the unwinding of duplex DNA by translocating in the 3'-5' direction.</text>
        <dbReference type="EC" id="5.6.2.4"/>
    </reaction>
</comment>
<keyword evidence="7 15" id="KW-0067">ATP-binding</keyword>
<evidence type="ECO:0000256" key="7">
    <source>
        <dbReference type="ARBA" id="ARBA00022840"/>
    </source>
</evidence>
<evidence type="ECO:0000256" key="6">
    <source>
        <dbReference type="ARBA" id="ARBA00022806"/>
    </source>
</evidence>
<dbReference type="PROSITE" id="PS51194">
    <property type="entry name" value="HELICASE_CTER"/>
    <property type="match status" value="1"/>
</dbReference>
<dbReference type="EC" id="5.6.2.4" evidence="13 15"/>
<dbReference type="EMBL" id="FOKY01000002">
    <property type="protein sequence ID" value="SFB75069.1"/>
    <property type="molecule type" value="Genomic_DNA"/>
</dbReference>
<keyword evidence="5 15" id="KW-0378">Hydrolase</keyword>
<keyword evidence="6 15" id="KW-0347">Helicase</keyword>
<dbReference type="PANTHER" id="PTHR47964:SF1">
    <property type="entry name" value="ATP-DEPENDENT DNA HELICASE HOMOLOG RECG, CHLOROPLASTIC"/>
    <property type="match status" value="1"/>
</dbReference>
<dbReference type="CDD" id="cd17992">
    <property type="entry name" value="DEXHc_RecG"/>
    <property type="match status" value="1"/>
</dbReference>
<dbReference type="CDD" id="cd04488">
    <property type="entry name" value="RecG_wedge_OBF"/>
    <property type="match status" value="1"/>
</dbReference>
<dbReference type="InterPro" id="IPR011545">
    <property type="entry name" value="DEAD/DEAH_box_helicase_dom"/>
</dbReference>
<evidence type="ECO:0000256" key="11">
    <source>
        <dbReference type="ARBA" id="ARBA00023235"/>
    </source>
</evidence>
<dbReference type="GO" id="GO:0006310">
    <property type="term" value="P:DNA recombination"/>
    <property type="evidence" value="ECO:0007669"/>
    <property type="project" value="UniProtKB-UniRule"/>
</dbReference>
<dbReference type="Pfam" id="PF19833">
    <property type="entry name" value="RecG_dom3_C"/>
    <property type="match status" value="1"/>
</dbReference>
<evidence type="ECO:0000256" key="5">
    <source>
        <dbReference type="ARBA" id="ARBA00022801"/>
    </source>
</evidence>
<keyword evidence="3 15" id="KW-0547">Nucleotide-binding</keyword>
<evidence type="ECO:0000256" key="15">
    <source>
        <dbReference type="RuleBase" id="RU363016"/>
    </source>
</evidence>
<keyword evidence="8" id="KW-0238">DNA-binding</keyword>
<dbReference type="InterPro" id="IPR027417">
    <property type="entry name" value="P-loop_NTPase"/>
</dbReference>
<feature type="domain" description="Helicase C-terminal" evidence="17">
    <location>
        <begin position="458"/>
        <end position="617"/>
    </location>
</feature>
<evidence type="ECO:0000256" key="4">
    <source>
        <dbReference type="ARBA" id="ARBA00022763"/>
    </source>
</evidence>
<dbReference type="SUPFAM" id="SSF50249">
    <property type="entry name" value="Nucleic acid-binding proteins"/>
    <property type="match status" value="1"/>
</dbReference>
<dbReference type="GO" id="GO:0043138">
    <property type="term" value="F:3'-5' DNA helicase activity"/>
    <property type="evidence" value="ECO:0007669"/>
    <property type="project" value="UniProtKB-EC"/>
</dbReference>
<dbReference type="NCBIfam" id="NF008168">
    <property type="entry name" value="PRK10917.2-2"/>
    <property type="match status" value="1"/>
</dbReference>
<dbReference type="Gene3D" id="3.40.50.300">
    <property type="entry name" value="P-loop containing nucleotide triphosphate hydrolases"/>
    <property type="match status" value="2"/>
</dbReference>
<proteinExistence type="inferred from homology"/>
<dbReference type="Proteomes" id="UP000240042">
    <property type="component" value="Unassembled WGS sequence"/>
</dbReference>
<accession>A0A1I1DJC9</accession>
<organism evidence="18 19">
    <name type="scientific">Brevinema andersonii</name>
    <dbReference type="NCBI Taxonomy" id="34097"/>
    <lineage>
        <taxon>Bacteria</taxon>
        <taxon>Pseudomonadati</taxon>
        <taxon>Spirochaetota</taxon>
        <taxon>Spirochaetia</taxon>
        <taxon>Brevinematales</taxon>
        <taxon>Brevinemataceae</taxon>
        <taxon>Brevinema</taxon>
    </lineage>
</organism>
<dbReference type="InterPro" id="IPR033454">
    <property type="entry name" value="RecG_wedge"/>
</dbReference>
<evidence type="ECO:0000256" key="10">
    <source>
        <dbReference type="ARBA" id="ARBA00023204"/>
    </source>
</evidence>
<evidence type="ECO:0000256" key="9">
    <source>
        <dbReference type="ARBA" id="ARBA00023172"/>
    </source>
</evidence>
<evidence type="ECO:0000259" key="17">
    <source>
        <dbReference type="PROSITE" id="PS51194"/>
    </source>
</evidence>
<evidence type="ECO:0000259" key="16">
    <source>
        <dbReference type="PROSITE" id="PS51192"/>
    </source>
</evidence>
<dbReference type="NCBIfam" id="NF008165">
    <property type="entry name" value="PRK10917.1-3"/>
    <property type="match status" value="1"/>
</dbReference>
<dbReference type="STRING" id="34097.SAMN02745150_00602"/>
<dbReference type="GO" id="GO:0005524">
    <property type="term" value="F:ATP binding"/>
    <property type="evidence" value="ECO:0007669"/>
    <property type="project" value="UniProtKB-KW"/>
</dbReference>
<dbReference type="Pfam" id="PF00270">
    <property type="entry name" value="DEAD"/>
    <property type="match status" value="1"/>
</dbReference>
<dbReference type="Gene3D" id="2.40.50.140">
    <property type="entry name" value="Nucleic acid-binding proteins"/>
    <property type="match status" value="1"/>
</dbReference>
<keyword evidence="10 15" id="KW-0234">DNA repair</keyword>
<dbReference type="Pfam" id="PF00271">
    <property type="entry name" value="Helicase_C"/>
    <property type="match status" value="1"/>
</dbReference>
<dbReference type="GO" id="GO:0006281">
    <property type="term" value="P:DNA repair"/>
    <property type="evidence" value="ECO:0007669"/>
    <property type="project" value="UniProtKB-UniRule"/>
</dbReference>
<feature type="domain" description="Helicase ATP-binding" evidence="16">
    <location>
        <begin position="278"/>
        <end position="439"/>
    </location>
</feature>
<dbReference type="InterPro" id="IPR001650">
    <property type="entry name" value="Helicase_C-like"/>
</dbReference>
<keyword evidence="4 15" id="KW-0227">DNA damage</keyword>
<comment type="similarity">
    <text evidence="1 15">Belongs to the helicase family. RecG subfamily.</text>
</comment>
<sequence length="677" mass="76741">MHIHLKTQTQTHISEYFTARQSYLLSRIGIQYLEDLLEYYPVRYEDRSTISTIADLLLKQIPGTIKATVERHETFFWNNKSQTKVIIKDQSSQAVLVGFNHYGLAKSMPVGNEFYIFGRFEFRYNTIQTSNFEFESVDTAEEQRLTGKILPIYKLTEGLRQKELHKLIRKAFSILRDNIAEPIPHFFIKKRKLYTKFEALHQLHFPEDFPAIEKARQYGAYEEFLFLRTALGLQKSANQNSPKPRQYNSQSILNQLFSNLPFRLTDAQNRVIKEIADDLNSPAPMNRLLQGDVGSGKTTVALASMLIAAENNHQSAFLVPTEVLAFQHYKKIQQITQQLGFECMLLTGSTSAKERVSVLEKLKNGELKLIVGTHALFQEDVYYAGLGLAVIDEQHKFGVEQRRALIDKGSGVDVLLMSATPIPRTMSLALHGDLGISVIDELPKDRQQIKTIIVNASDYKKVFELLKQEIYAGRQAFVVCPLIEESESLNKVQSAEETAAYFSETLKQYKIGLVHGRMSQEEKDAVMKDFAEKKIDILTATTVIEVGIDIPNATIMIIENAERFGLAQLHQLRGRVGRSQHQSYCIAINRSNEESNERLEIFENTLDGFAIAEADLQLRGAGEILGTRQTGDPIFKLADLSRDSKILSAAVQDAALILEKDPALEHPHHAYMKKTIL</sequence>
<dbReference type="Pfam" id="PF17191">
    <property type="entry name" value="RecG_wedge"/>
    <property type="match status" value="1"/>
</dbReference>
<comment type="function">
    <text evidence="15">Plays a critical role in recombination and DNA repair. Helps process Holliday junction intermediates to mature products by catalyzing branch migration. Has replication fork regression activity, unwinds stalled or blocked replication forks to make a HJ that can be resolved. Has a DNA unwinding activity characteristic of a DNA helicase with 3'-5' polarity.</text>
</comment>
<evidence type="ECO:0000256" key="1">
    <source>
        <dbReference type="ARBA" id="ARBA00007504"/>
    </source>
</evidence>
<name>A0A1I1DJC9_BREAD</name>
<keyword evidence="9 15" id="KW-0233">DNA recombination</keyword>